<evidence type="ECO:0000313" key="2">
    <source>
        <dbReference type="Proteomes" id="UP000439903"/>
    </source>
</evidence>
<organism evidence="1 2">
    <name type="scientific">Gigaspora margarita</name>
    <dbReference type="NCBI Taxonomy" id="4874"/>
    <lineage>
        <taxon>Eukaryota</taxon>
        <taxon>Fungi</taxon>
        <taxon>Fungi incertae sedis</taxon>
        <taxon>Mucoromycota</taxon>
        <taxon>Glomeromycotina</taxon>
        <taxon>Glomeromycetes</taxon>
        <taxon>Diversisporales</taxon>
        <taxon>Gigasporaceae</taxon>
        <taxon>Gigaspora</taxon>
    </lineage>
</organism>
<sequence>MYRHRIQLLKQQERVLNWTRGTPRESSGAQILNQVIHLLKYYFFCKHIRNIVNASIRALSSGRVSVQIHFISNPAKGKDLIEDIYKNFPFFWFSVVFSLFKKTQPSIHFRITNVSDRSSATWVDIALLLIYKDIPPIISEYSDKEVTQDEWSKSFWRRPIKRSIVNSQPSLNKLTVNIDAFGISKGSELVIEGINNEGKHITKEFGETIYEFLIRLT</sequence>
<dbReference type="Proteomes" id="UP000439903">
    <property type="component" value="Unassembled WGS sequence"/>
</dbReference>
<comment type="caution">
    <text evidence="1">The sequence shown here is derived from an EMBL/GenBank/DDBJ whole genome shotgun (WGS) entry which is preliminary data.</text>
</comment>
<proteinExistence type="predicted"/>
<keyword evidence="2" id="KW-1185">Reference proteome</keyword>
<accession>A0A8H4AR30</accession>
<gene>
    <name evidence="1" type="ORF">F8M41_014906</name>
</gene>
<name>A0A8H4AR30_GIGMA</name>
<protein>
    <submittedName>
        <fullName evidence="1">Mediator of RNA polymerase II transcription subunit 17</fullName>
    </submittedName>
</protein>
<dbReference type="EMBL" id="WTPW01000308">
    <property type="protein sequence ID" value="KAF0524828.1"/>
    <property type="molecule type" value="Genomic_DNA"/>
</dbReference>
<evidence type="ECO:0000313" key="1">
    <source>
        <dbReference type="EMBL" id="KAF0524828.1"/>
    </source>
</evidence>
<dbReference type="OrthoDB" id="10251234at2759"/>
<dbReference type="AlphaFoldDB" id="A0A8H4AR30"/>
<reference evidence="1 2" key="1">
    <citation type="journal article" date="2019" name="Environ. Microbiol.">
        <title>At the nexus of three kingdoms: the genome of the mycorrhizal fungus Gigaspora margarita provides insights into plant, endobacterial and fungal interactions.</title>
        <authorList>
            <person name="Venice F."/>
            <person name="Ghignone S."/>
            <person name="Salvioli di Fossalunga A."/>
            <person name="Amselem J."/>
            <person name="Novero M."/>
            <person name="Xianan X."/>
            <person name="Sedzielewska Toro K."/>
            <person name="Morin E."/>
            <person name="Lipzen A."/>
            <person name="Grigoriev I.V."/>
            <person name="Henrissat B."/>
            <person name="Martin F.M."/>
            <person name="Bonfante P."/>
        </authorList>
    </citation>
    <scope>NUCLEOTIDE SEQUENCE [LARGE SCALE GENOMIC DNA]</scope>
    <source>
        <strain evidence="1 2">BEG34</strain>
    </source>
</reference>